<dbReference type="EMBL" id="CP144745">
    <property type="protein sequence ID" value="WVZ53251.1"/>
    <property type="molecule type" value="Genomic_DNA"/>
</dbReference>
<evidence type="ECO:0000256" key="4">
    <source>
        <dbReference type="ARBA" id="ARBA00022741"/>
    </source>
</evidence>
<gene>
    <name evidence="9" type="ORF">U9M48_004220</name>
</gene>
<dbReference type="InterPro" id="IPR058922">
    <property type="entry name" value="WHD_DRP"/>
</dbReference>
<dbReference type="FunFam" id="1.10.10.10:FF:000322">
    <property type="entry name" value="Probable disease resistance protein At1g63360"/>
    <property type="match status" value="1"/>
</dbReference>
<dbReference type="InterPro" id="IPR044974">
    <property type="entry name" value="Disease_R_plants"/>
</dbReference>
<sequence>MLGLETQSQQMAEAVLLAVSKIGCVLVDEAASAVITKLSEKVTNLKELPAKVREIRNELNMMNSVIIKQISTPSLTNELVKSWIAEVRGVAHHVEDVMDKYSYHTLKLEEENSVKKLFSKAHYVAVFSEIADEITQIEKEIKNLVGRKNRWLQLSQLTPNALADIERKRSHDCLLDVLQDDLVGIEDNRRVFTEWLNSDKHSKVIAVSGMGGLGKTTLVANVYEREKSNFRIHAWIVVSQTYDVVELLRKLYRKIVYPEQAQLEDLDAHDLKGKIKERLKDIVLSSQHDKNKWQTLLTPHWIGVKAIVSMGGLLSSLPPTNHVWNETYKQFRDQLTDNDNVRAILNLSYNNLPGDLRNCFLYSCSLRTTNFILRESLVRLWVAEGFAVNKEQSTPEEVANIYLRELIQRNMLEVVEYDELGRVSTCKMHDLVRDLAISVAREEKFGSANDFGTMVKVDKNVRRLSSYR</sequence>
<dbReference type="InterPro" id="IPR027417">
    <property type="entry name" value="P-loop_NTPase"/>
</dbReference>
<comment type="similarity">
    <text evidence="1">Belongs to the disease resistance NB-LRR family.</text>
</comment>
<evidence type="ECO:0000313" key="10">
    <source>
        <dbReference type="Proteomes" id="UP001341281"/>
    </source>
</evidence>
<dbReference type="AlphaFoldDB" id="A0AAQ3SHJ4"/>
<keyword evidence="5" id="KW-0611">Plant defense</keyword>
<keyword evidence="4" id="KW-0547">Nucleotide-binding</keyword>
<evidence type="ECO:0000259" key="7">
    <source>
        <dbReference type="Pfam" id="PF18052"/>
    </source>
</evidence>
<dbReference type="InterPro" id="IPR036388">
    <property type="entry name" value="WH-like_DNA-bd_sf"/>
</dbReference>
<dbReference type="GO" id="GO:0043531">
    <property type="term" value="F:ADP binding"/>
    <property type="evidence" value="ECO:0007669"/>
    <property type="project" value="InterPro"/>
</dbReference>
<dbReference type="SUPFAM" id="SSF52540">
    <property type="entry name" value="P-loop containing nucleoside triphosphate hydrolases"/>
    <property type="match status" value="1"/>
</dbReference>
<evidence type="ECO:0000256" key="2">
    <source>
        <dbReference type="ARBA" id="ARBA00022614"/>
    </source>
</evidence>
<dbReference type="GO" id="GO:0002758">
    <property type="term" value="P:innate immune response-activating signaling pathway"/>
    <property type="evidence" value="ECO:0007669"/>
    <property type="project" value="UniProtKB-ARBA"/>
</dbReference>
<dbReference type="Pfam" id="PF23559">
    <property type="entry name" value="WHD_DRP"/>
    <property type="match status" value="1"/>
</dbReference>
<feature type="domain" description="Disease resistance N-terminal" evidence="7">
    <location>
        <begin position="30"/>
        <end position="113"/>
    </location>
</feature>
<evidence type="ECO:0000256" key="5">
    <source>
        <dbReference type="ARBA" id="ARBA00022821"/>
    </source>
</evidence>
<dbReference type="Gene3D" id="1.20.5.4130">
    <property type="match status" value="1"/>
</dbReference>
<keyword evidence="2" id="KW-0433">Leucine-rich repeat</keyword>
<protein>
    <submittedName>
        <fullName evidence="9">Uncharacterized protein</fullName>
    </submittedName>
</protein>
<dbReference type="InterPro" id="IPR041118">
    <property type="entry name" value="Rx_N"/>
</dbReference>
<dbReference type="InterPro" id="IPR002182">
    <property type="entry name" value="NB-ARC"/>
</dbReference>
<dbReference type="GO" id="GO:0042742">
    <property type="term" value="P:defense response to bacterium"/>
    <property type="evidence" value="ECO:0007669"/>
    <property type="project" value="UniProtKB-ARBA"/>
</dbReference>
<dbReference type="GO" id="GO:0009626">
    <property type="term" value="P:plant-type hypersensitive response"/>
    <property type="evidence" value="ECO:0007669"/>
    <property type="project" value="UniProtKB-ARBA"/>
</dbReference>
<reference evidence="9 10" key="1">
    <citation type="submission" date="2024-02" db="EMBL/GenBank/DDBJ databases">
        <title>High-quality chromosome-scale genome assembly of Pensacola bahiagrass (Paspalum notatum Flugge var. saurae).</title>
        <authorList>
            <person name="Vega J.M."/>
            <person name="Podio M."/>
            <person name="Orjuela J."/>
            <person name="Siena L.A."/>
            <person name="Pessino S.C."/>
            <person name="Combes M.C."/>
            <person name="Mariac C."/>
            <person name="Albertini E."/>
            <person name="Pupilli F."/>
            <person name="Ortiz J.P.A."/>
            <person name="Leblanc O."/>
        </authorList>
    </citation>
    <scope>NUCLEOTIDE SEQUENCE [LARGE SCALE GENOMIC DNA]</scope>
    <source>
        <strain evidence="9">R1</strain>
        <tissue evidence="9">Leaf</tissue>
    </source>
</reference>
<feature type="domain" description="Disease resistance protein winged helix" evidence="8">
    <location>
        <begin position="372"/>
        <end position="436"/>
    </location>
</feature>
<evidence type="ECO:0000259" key="6">
    <source>
        <dbReference type="Pfam" id="PF00931"/>
    </source>
</evidence>
<dbReference type="PANTHER" id="PTHR23155">
    <property type="entry name" value="DISEASE RESISTANCE PROTEIN RP"/>
    <property type="match status" value="1"/>
</dbReference>
<name>A0AAQ3SHJ4_PASNO</name>
<organism evidence="9 10">
    <name type="scientific">Paspalum notatum var. saurae</name>
    <dbReference type="NCBI Taxonomy" id="547442"/>
    <lineage>
        <taxon>Eukaryota</taxon>
        <taxon>Viridiplantae</taxon>
        <taxon>Streptophyta</taxon>
        <taxon>Embryophyta</taxon>
        <taxon>Tracheophyta</taxon>
        <taxon>Spermatophyta</taxon>
        <taxon>Magnoliopsida</taxon>
        <taxon>Liliopsida</taxon>
        <taxon>Poales</taxon>
        <taxon>Poaceae</taxon>
        <taxon>PACMAD clade</taxon>
        <taxon>Panicoideae</taxon>
        <taxon>Andropogonodae</taxon>
        <taxon>Paspaleae</taxon>
        <taxon>Paspalinae</taxon>
        <taxon>Paspalum</taxon>
    </lineage>
</organism>
<dbReference type="Pfam" id="PF00931">
    <property type="entry name" value="NB-ARC"/>
    <property type="match status" value="1"/>
</dbReference>
<dbReference type="Gene3D" id="1.10.10.10">
    <property type="entry name" value="Winged helix-like DNA-binding domain superfamily/Winged helix DNA-binding domain"/>
    <property type="match status" value="1"/>
</dbReference>
<keyword evidence="10" id="KW-1185">Reference proteome</keyword>
<evidence type="ECO:0000256" key="1">
    <source>
        <dbReference type="ARBA" id="ARBA00008894"/>
    </source>
</evidence>
<dbReference type="PANTHER" id="PTHR23155:SF1046">
    <property type="entry name" value="OS11G0226933 PROTEIN"/>
    <property type="match status" value="1"/>
</dbReference>
<dbReference type="Gene3D" id="3.40.50.300">
    <property type="entry name" value="P-loop containing nucleotide triphosphate hydrolases"/>
    <property type="match status" value="1"/>
</dbReference>
<evidence type="ECO:0000256" key="3">
    <source>
        <dbReference type="ARBA" id="ARBA00022737"/>
    </source>
</evidence>
<accession>A0AAQ3SHJ4</accession>
<feature type="domain" description="NB-ARC" evidence="6">
    <location>
        <begin position="192"/>
        <end position="281"/>
    </location>
</feature>
<dbReference type="Proteomes" id="UP001341281">
    <property type="component" value="Chromosome 01"/>
</dbReference>
<proteinExistence type="inferred from homology"/>
<dbReference type="Pfam" id="PF18052">
    <property type="entry name" value="Rx_N"/>
    <property type="match status" value="1"/>
</dbReference>
<keyword evidence="3" id="KW-0677">Repeat</keyword>
<evidence type="ECO:0000313" key="9">
    <source>
        <dbReference type="EMBL" id="WVZ53251.1"/>
    </source>
</evidence>
<evidence type="ECO:0000259" key="8">
    <source>
        <dbReference type="Pfam" id="PF23559"/>
    </source>
</evidence>